<dbReference type="AntiFam" id="ANF00055">
    <property type="entry name" value="Translation of DNA repeat"/>
</dbReference>
<accession>A0AAQ1NYU1</accession>
<gene>
    <name evidence="1" type="ORF">LMANV2_420003</name>
</gene>
<sequence>MNSAKKFGQIWLCLTALSVPINKLYERNVMQCFAFRFNSELIPKPQRILRDNTLEIFNKM</sequence>
<name>A0AAQ1NYU1_LEPIR</name>
<dbReference type="Proteomes" id="UP000234460">
    <property type="component" value="Chromosome LMANV2"/>
</dbReference>
<dbReference type="AlphaFoldDB" id="A0AAQ1NYU1"/>
<reference evidence="1 2" key="1">
    <citation type="submission" date="2017-11" db="EMBL/GenBank/DDBJ databases">
        <authorList>
            <person name="Lechat P."/>
        </authorList>
    </citation>
    <scope>NUCLEOTIDE SEQUENCE [LARGE SCALE GENOMIC DNA]</scope>
    <source>
        <strain evidence="1">L495</strain>
    </source>
</reference>
<evidence type="ECO:0008006" key="3">
    <source>
        <dbReference type="Google" id="ProtNLM"/>
    </source>
</evidence>
<protein>
    <recommendedName>
        <fullName evidence="3">SLEI domain protein, PF07620 family</fullName>
    </recommendedName>
</protein>
<evidence type="ECO:0000313" key="2">
    <source>
        <dbReference type="Proteomes" id="UP000234460"/>
    </source>
</evidence>
<organism evidence="1 2">
    <name type="scientific">Leptospira interrogans serovar Manilae</name>
    <dbReference type="NCBI Taxonomy" id="214675"/>
    <lineage>
        <taxon>Bacteria</taxon>
        <taxon>Pseudomonadati</taxon>
        <taxon>Spirochaetota</taxon>
        <taxon>Spirochaetia</taxon>
        <taxon>Leptospirales</taxon>
        <taxon>Leptospiraceae</taxon>
        <taxon>Leptospira</taxon>
    </lineage>
</organism>
<proteinExistence type="predicted"/>
<evidence type="ECO:0000313" key="1">
    <source>
        <dbReference type="EMBL" id="SOR62224.1"/>
    </source>
</evidence>
<comment type="caution">
    <text evidence="1">The sequence shown here is derived from an EMBL/GenBank/DDBJ whole genome shotgun (WGS) entry which is preliminary data.</text>
</comment>
<dbReference type="EMBL" id="OEJX01000037">
    <property type="protein sequence ID" value="SOR62224.1"/>
    <property type="molecule type" value="Genomic_DNA"/>
</dbReference>